<dbReference type="InterPro" id="IPR001944">
    <property type="entry name" value="Glycoside_Hdrlase_35"/>
</dbReference>
<evidence type="ECO:0000256" key="2">
    <source>
        <dbReference type="ARBA" id="ARBA00022801"/>
    </source>
</evidence>
<keyword evidence="2" id="KW-0378">Hydrolase</keyword>
<dbReference type="SUPFAM" id="SSF51011">
    <property type="entry name" value="Glycosyl hydrolase domain"/>
    <property type="match status" value="1"/>
</dbReference>
<dbReference type="SUPFAM" id="SSF117100">
    <property type="entry name" value="Beta-galactosidase LacA, domain 3"/>
    <property type="match status" value="1"/>
</dbReference>
<sequence length="520" mass="57886">MPPIDDHEPDERQVPGRTGHIPAFFAENSPTHLGSKYEYETPITDGGPVIMVQAENEYTLCAGQTGYTQVNNTSVTALDSSCLDKEYMVYVQRQLHEAGVVVPIMVNDAFPSSMLNPLWLYNYTVHMARSPRSPFSVAEFQGGVPDAWGGVGVDVSAAYIGPEFERVFYKLHYGMRIAFQMSIWYKILSGRNHLFGGTNWGNLGHPGGYTSYDIGSAIMENRQVTREKYSELKLQACLLQASPAYLTSEPDNGTYGVYTDSTALVATRLASNKTTFYVIRHGDLASKDTISYRLTIPTSIGKLSVPQLGGTLTLHGRDSKIHVVDYDVGGINLIYSTAEVFSWKNSLFLSNWKPLKIEGNGLRVDSKRLPHATVIQWSVQPSPRVVHFGEQLEVHLLWRNEAYNYWVLDLPVPGSIQRYSPPSRASSSVIVRTGHLLRTADIAGHTLRLAGDIKATTDLEVIVAPIVKTITFNGQAVRTKRLNGRLTGTLKFHPPRFTLPDLTAQKWHFVDSLPEIEPWT</sequence>
<comment type="caution">
    <text evidence="6">The sequence shown here is derived from an EMBL/GenBank/DDBJ whole genome shotgun (WGS) entry which is preliminary data.</text>
</comment>
<dbReference type="SUPFAM" id="SSF51445">
    <property type="entry name" value="(Trans)glycosidases"/>
    <property type="match status" value="1"/>
</dbReference>
<gene>
    <name evidence="6" type="ORF">BJX66DRAFT_343413</name>
</gene>
<dbReference type="Proteomes" id="UP001610563">
    <property type="component" value="Unassembled WGS sequence"/>
</dbReference>
<feature type="domain" description="Beta-galactosidase" evidence="5">
    <location>
        <begin position="245"/>
        <end position="405"/>
    </location>
</feature>
<dbReference type="Pfam" id="PF10435">
    <property type="entry name" value="BetaGal_dom2"/>
    <property type="match status" value="1"/>
</dbReference>
<dbReference type="Gene3D" id="2.102.20.10">
    <property type="entry name" value="Beta-galactosidase, domain 2"/>
    <property type="match status" value="2"/>
</dbReference>
<evidence type="ECO:0000313" key="6">
    <source>
        <dbReference type="EMBL" id="KAL2785109.1"/>
    </source>
</evidence>
<dbReference type="InterPro" id="IPR019801">
    <property type="entry name" value="Glyco_hydro_35_CS"/>
</dbReference>
<dbReference type="Gene3D" id="2.60.390.10">
    <property type="entry name" value="Beta-galactosidase, domain 3"/>
    <property type="match status" value="1"/>
</dbReference>
<feature type="region of interest" description="Disordered" evidence="4">
    <location>
        <begin position="1"/>
        <end position="21"/>
    </location>
</feature>
<dbReference type="SMART" id="SM01029">
    <property type="entry name" value="BetaGal_dom2"/>
    <property type="match status" value="1"/>
</dbReference>
<dbReference type="InterPro" id="IPR036833">
    <property type="entry name" value="BetaGal_dom3_sf"/>
</dbReference>
<dbReference type="PANTHER" id="PTHR23421">
    <property type="entry name" value="BETA-GALACTOSIDASE RELATED"/>
    <property type="match status" value="1"/>
</dbReference>
<evidence type="ECO:0000256" key="1">
    <source>
        <dbReference type="ARBA" id="ARBA00009809"/>
    </source>
</evidence>
<dbReference type="InterPro" id="IPR025972">
    <property type="entry name" value="BetaGal_dom3"/>
</dbReference>
<dbReference type="InterPro" id="IPR031330">
    <property type="entry name" value="Gly_Hdrlase_35_cat"/>
</dbReference>
<dbReference type="Pfam" id="PF01301">
    <property type="entry name" value="Glyco_hydro_35"/>
    <property type="match status" value="1"/>
</dbReference>
<protein>
    <recommendedName>
        <fullName evidence="5">Beta-galactosidase domain-containing protein</fullName>
    </recommendedName>
</protein>
<evidence type="ECO:0000313" key="7">
    <source>
        <dbReference type="Proteomes" id="UP001610563"/>
    </source>
</evidence>
<dbReference type="EMBL" id="JBFTWV010000155">
    <property type="protein sequence ID" value="KAL2785109.1"/>
    <property type="molecule type" value="Genomic_DNA"/>
</dbReference>
<evidence type="ECO:0000256" key="4">
    <source>
        <dbReference type="SAM" id="MobiDB-lite"/>
    </source>
</evidence>
<evidence type="ECO:0000259" key="5">
    <source>
        <dbReference type="SMART" id="SM01029"/>
    </source>
</evidence>
<reference evidence="6 7" key="1">
    <citation type="submission" date="2024-07" db="EMBL/GenBank/DDBJ databases">
        <title>Section-level genome sequencing and comparative genomics of Aspergillus sections Usti and Cavernicolus.</title>
        <authorList>
            <consortium name="Lawrence Berkeley National Laboratory"/>
            <person name="Nybo J.L."/>
            <person name="Vesth T.C."/>
            <person name="Theobald S."/>
            <person name="Frisvad J.C."/>
            <person name="Larsen T.O."/>
            <person name="Kjaerboelling I."/>
            <person name="Rothschild-Mancinelli K."/>
            <person name="Lyhne E.K."/>
            <person name="Kogle M.E."/>
            <person name="Barry K."/>
            <person name="Clum A."/>
            <person name="Na H."/>
            <person name="Ledsgaard L."/>
            <person name="Lin J."/>
            <person name="Lipzen A."/>
            <person name="Kuo A."/>
            <person name="Riley R."/>
            <person name="Mondo S."/>
            <person name="Labutti K."/>
            <person name="Haridas S."/>
            <person name="Pangalinan J."/>
            <person name="Salamov A.A."/>
            <person name="Simmons B.A."/>
            <person name="Magnuson J.K."/>
            <person name="Chen J."/>
            <person name="Drula E."/>
            <person name="Henrissat B."/>
            <person name="Wiebenga A."/>
            <person name="Lubbers R.J."/>
            <person name="Gomes A.C."/>
            <person name="Makela M.R."/>
            <person name="Stajich J."/>
            <person name="Grigoriev I.V."/>
            <person name="Mortensen U.H."/>
            <person name="De Vries R.P."/>
            <person name="Baker S.E."/>
            <person name="Andersen M.R."/>
        </authorList>
    </citation>
    <scope>NUCLEOTIDE SEQUENCE [LARGE SCALE GENOMIC DNA]</scope>
    <source>
        <strain evidence="6 7">CBS 209.92</strain>
    </source>
</reference>
<dbReference type="InterPro" id="IPR018954">
    <property type="entry name" value="Betagal_dom2"/>
</dbReference>
<organism evidence="6 7">
    <name type="scientific">Aspergillus keveii</name>
    <dbReference type="NCBI Taxonomy" id="714993"/>
    <lineage>
        <taxon>Eukaryota</taxon>
        <taxon>Fungi</taxon>
        <taxon>Dikarya</taxon>
        <taxon>Ascomycota</taxon>
        <taxon>Pezizomycotina</taxon>
        <taxon>Eurotiomycetes</taxon>
        <taxon>Eurotiomycetidae</taxon>
        <taxon>Eurotiales</taxon>
        <taxon>Aspergillaceae</taxon>
        <taxon>Aspergillus</taxon>
        <taxon>Aspergillus subgen. Nidulantes</taxon>
    </lineage>
</organism>
<dbReference type="PROSITE" id="PS01182">
    <property type="entry name" value="GLYCOSYL_HYDROL_F35"/>
    <property type="match status" value="1"/>
</dbReference>
<keyword evidence="7" id="KW-1185">Reference proteome</keyword>
<name>A0ABR4FPB0_9EURO</name>
<keyword evidence="3" id="KW-0326">Glycosidase</keyword>
<dbReference type="Pfam" id="PF13363">
    <property type="entry name" value="BetaGal_dom3"/>
    <property type="match status" value="1"/>
</dbReference>
<accession>A0ABR4FPB0</accession>
<dbReference type="Gene3D" id="3.20.20.80">
    <property type="entry name" value="Glycosidases"/>
    <property type="match status" value="1"/>
</dbReference>
<evidence type="ECO:0000256" key="3">
    <source>
        <dbReference type="ARBA" id="ARBA00023295"/>
    </source>
</evidence>
<feature type="compositionally biased region" description="Basic and acidic residues" evidence="4">
    <location>
        <begin position="1"/>
        <end position="14"/>
    </location>
</feature>
<comment type="similarity">
    <text evidence="1">Belongs to the glycosyl hydrolase 35 family.</text>
</comment>
<proteinExistence type="inferred from homology"/>
<dbReference type="InterPro" id="IPR017853">
    <property type="entry name" value="GH"/>
</dbReference>
<dbReference type="InterPro" id="IPR037110">
    <property type="entry name" value="Betagal_dom2_sf"/>
</dbReference>